<dbReference type="EMBL" id="BRPE01000021">
    <property type="protein sequence ID" value="GLA90100.1"/>
    <property type="molecule type" value="Genomic_DNA"/>
</dbReference>
<protein>
    <submittedName>
        <fullName evidence="1">Uncharacterized protein</fullName>
    </submittedName>
</protein>
<name>A0A8H3ST03_ASPTU</name>
<reference evidence="1" key="1">
    <citation type="submission" date="2022-07" db="EMBL/GenBank/DDBJ databases">
        <title>Taxonomy of Aspergillus series Nigri: significant species reduction supported by multi-species coalescent approaches.</title>
        <authorList>
            <person name="Bian C."/>
            <person name="Kusuya Y."/>
            <person name="Sklenar F."/>
            <person name="D'hooge E."/>
            <person name="Yaguchi T."/>
            <person name="Takahashi H."/>
            <person name="Hubka V."/>
        </authorList>
    </citation>
    <scope>NUCLEOTIDE SEQUENCE</scope>
    <source>
        <strain evidence="1">IFM 56815</strain>
    </source>
</reference>
<accession>A0A8H3ST03</accession>
<organism evidence="1 2">
    <name type="scientific">Aspergillus tubingensis</name>
    <dbReference type="NCBI Taxonomy" id="5068"/>
    <lineage>
        <taxon>Eukaryota</taxon>
        <taxon>Fungi</taxon>
        <taxon>Dikarya</taxon>
        <taxon>Ascomycota</taxon>
        <taxon>Pezizomycotina</taxon>
        <taxon>Eurotiomycetes</taxon>
        <taxon>Eurotiomycetidae</taxon>
        <taxon>Eurotiales</taxon>
        <taxon>Aspergillaceae</taxon>
        <taxon>Aspergillus</taxon>
        <taxon>Aspergillus subgen. Circumdati</taxon>
    </lineage>
</organism>
<evidence type="ECO:0000313" key="2">
    <source>
        <dbReference type="Proteomes" id="UP001144157"/>
    </source>
</evidence>
<dbReference type="Proteomes" id="UP001144157">
    <property type="component" value="Unassembled WGS sequence"/>
</dbReference>
<evidence type="ECO:0000313" key="1">
    <source>
        <dbReference type="EMBL" id="GLA90100.1"/>
    </source>
</evidence>
<comment type="caution">
    <text evidence="1">The sequence shown here is derived from an EMBL/GenBank/DDBJ whole genome shotgun (WGS) entry which is preliminary data.</text>
</comment>
<dbReference type="AlphaFoldDB" id="A0A8H3ST03"/>
<sequence length="321" mass="36168">MTENVVRERVLSLYHIVTGEVEGPKSVSFVSNEPGSEGDVLPSFLHEHKISISSWDIEANLTGSPVTPVPFIQQPYLLPHDSLPLIELLFPDYNQSIRRSWAERYGLVVADKADWSDELCHFFGELALATRLGPRLHSSLPDIYKVRHISHPHPFMLSHGSYGSFPNFEDVWKIDLCLEPDRRIKSALPHIMLTASQPAQAREGSILYGELAVIVSVMHDRAIQPEVGSEEEMKKLSRMDLEELDEVVGEKAPAFPNEQKFPLLLLSLVNPRHARILCAYMSDDLLVVEMSKIYSFEEKESAPIGLFLSWLFASPSPVVET</sequence>
<proteinExistence type="predicted"/>
<gene>
    <name evidence="1" type="ORF">AtubIFM56815_005653</name>
</gene>